<proteinExistence type="predicted"/>
<comment type="caution">
    <text evidence="3">The sequence shown here is derived from an EMBL/GenBank/DDBJ whole genome shotgun (WGS) entry which is preliminary data.</text>
</comment>
<protein>
    <submittedName>
        <fullName evidence="3">Uncharacterized protein</fullName>
    </submittedName>
</protein>
<keyword evidence="2" id="KW-0472">Membrane</keyword>
<evidence type="ECO:0000313" key="4">
    <source>
        <dbReference type="Proteomes" id="UP000524246"/>
    </source>
</evidence>
<evidence type="ECO:0000256" key="2">
    <source>
        <dbReference type="SAM" id="Phobius"/>
    </source>
</evidence>
<evidence type="ECO:0000256" key="1">
    <source>
        <dbReference type="SAM" id="MobiDB-lite"/>
    </source>
</evidence>
<sequence>MENSTLKTWGADDELEKAFSEDPPMGLRRPVVSPAFGKKRQDQEPKAASSSLVGAGRKQDSLSMTSTRVLGQPSIKREVYRPRQQRYDEPEGPSLYRVLIYIFSALCFFLAIVVGFLIFQ</sequence>
<keyword evidence="2" id="KW-0812">Transmembrane</keyword>
<keyword evidence="2" id="KW-1133">Transmembrane helix</keyword>
<accession>A0A7X9IKR3</accession>
<reference evidence="3 4" key="1">
    <citation type="journal article" date="2020" name="Biotechnol. Biofuels">
        <title>New insights from the biogas microbiome by comprehensive genome-resolved metagenomics of nearly 1600 species originating from multiple anaerobic digesters.</title>
        <authorList>
            <person name="Campanaro S."/>
            <person name="Treu L."/>
            <person name="Rodriguez-R L.M."/>
            <person name="Kovalovszki A."/>
            <person name="Ziels R.M."/>
            <person name="Maus I."/>
            <person name="Zhu X."/>
            <person name="Kougias P.G."/>
            <person name="Basile A."/>
            <person name="Luo G."/>
            <person name="Schluter A."/>
            <person name="Konstantinidis K.T."/>
            <person name="Angelidaki I."/>
        </authorList>
    </citation>
    <scope>NUCLEOTIDE SEQUENCE [LARGE SCALE GENOMIC DNA]</scope>
    <source>
        <strain evidence="3">AS27yjCOA_65</strain>
    </source>
</reference>
<name>A0A7X9IKR3_9DELT</name>
<dbReference type="AlphaFoldDB" id="A0A7X9IKR3"/>
<gene>
    <name evidence="3" type="ORF">GYA55_12475</name>
</gene>
<organism evidence="3 4">
    <name type="scientific">SAR324 cluster bacterium</name>
    <dbReference type="NCBI Taxonomy" id="2024889"/>
    <lineage>
        <taxon>Bacteria</taxon>
        <taxon>Deltaproteobacteria</taxon>
        <taxon>SAR324 cluster</taxon>
    </lineage>
</organism>
<evidence type="ECO:0000313" key="3">
    <source>
        <dbReference type="EMBL" id="NMC63970.1"/>
    </source>
</evidence>
<feature type="region of interest" description="Disordered" evidence="1">
    <location>
        <begin position="1"/>
        <end position="67"/>
    </location>
</feature>
<feature type="transmembrane region" description="Helical" evidence="2">
    <location>
        <begin position="98"/>
        <end position="119"/>
    </location>
</feature>
<dbReference type="EMBL" id="JAAZON010000568">
    <property type="protein sequence ID" value="NMC63970.1"/>
    <property type="molecule type" value="Genomic_DNA"/>
</dbReference>
<dbReference type="Proteomes" id="UP000524246">
    <property type="component" value="Unassembled WGS sequence"/>
</dbReference>